<dbReference type="STRING" id="167879.CPS_1051"/>
<evidence type="ECO:0000313" key="2">
    <source>
        <dbReference type="Proteomes" id="UP000000547"/>
    </source>
</evidence>
<sequence>MIEENGYSLVKINNAACKPFKLALWELVLCPLASLNLFDLE</sequence>
<proteinExistence type="predicted"/>
<evidence type="ECO:0000313" key="1">
    <source>
        <dbReference type="EMBL" id="AAZ26860.1"/>
    </source>
</evidence>
<accession>Q487H0</accession>
<gene>
    <name evidence="1" type="ordered locus">CPS_1051</name>
</gene>
<dbReference type="EMBL" id="CP000083">
    <property type="protein sequence ID" value="AAZ26860.1"/>
    <property type="molecule type" value="Genomic_DNA"/>
</dbReference>
<name>Q487H0_COLP3</name>
<reference evidence="1" key="1">
    <citation type="journal article" date="2005" name="Proc. Natl. Acad. Sci. U.S.A.">
        <title>The psychrophilic lifestyle as revealed by the genome sequence of Colwellia psychrerythraea 34H through genomic and proteomic analyses.</title>
        <authorList>
            <person name="Methe B.A."/>
            <person name="Nelson K.E."/>
            <person name="Deming J.W."/>
            <person name="Momen B."/>
            <person name="Melamud E."/>
            <person name="Zhang X."/>
            <person name="Moult J."/>
            <person name="Madupu R."/>
            <person name="Nelson W.C."/>
            <person name="Dodson R.J."/>
            <person name="Brinkac L.M."/>
            <person name="Daugherty S.C."/>
            <person name="Durkin A.S."/>
            <person name="DeBoy R.T."/>
            <person name="Kolonay J.F."/>
            <person name="Sullivan S.A."/>
            <person name="Zhou L."/>
            <person name="Davidsen T.M."/>
            <person name="Wu M."/>
            <person name="Huston A.L."/>
            <person name="Lewis M."/>
            <person name="Weaver B."/>
            <person name="Weidman J.F."/>
            <person name="Khouri H."/>
            <person name="Utterback T.R."/>
            <person name="Feldblyum T.V."/>
            <person name="Fraser C.M."/>
        </authorList>
    </citation>
    <scope>NUCLEOTIDE SEQUENCE [LARGE SCALE GENOMIC DNA]</scope>
    <source>
        <strain evidence="1">34H</strain>
    </source>
</reference>
<organism evidence="1 2">
    <name type="scientific">Colwellia psychrerythraea (strain 34H / ATCC BAA-681)</name>
    <name type="common">Vibrio psychroerythus</name>
    <dbReference type="NCBI Taxonomy" id="167879"/>
    <lineage>
        <taxon>Bacteria</taxon>
        <taxon>Pseudomonadati</taxon>
        <taxon>Pseudomonadota</taxon>
        <taxon>Gammaproteobacteria</taxon>
        <taxon>Alteromonadales</taxon>
        <taxon>Colwelliaceae</taxon>
        <taxon>Colwellia</taxon>
    </lineage>
</organism>
<dbReference type="KEGG" id="cps:CPS_1051"/>
<dbReference type="Proteomes" id="UP000000547">
    <property type="component" value="Chromosome"/>
</dbReference>
<protein>
    <submittedName>
        <fullName evidence="1">Uncharacterized protein</fullName>
    </submittedName>
</protein>
<dbReference type="HOGENOM" id="CLU_3268560_0_0_6"/>
<dbReference type="AlphaFoldDB" id="Q487H0"/>